<protein>
    <submittedName>
        <fullName evidence="1">Uncharacterized protein</fullName>
    </submittedName>
</protein>
<dbReference type="Proteomes" id="UP000189935">
    <property type="component" value="Chromosome I"/>
</dbReference>
<evidence type="ECO:0000313" key="1">
    <source>
        <dbReference type="EMBL" id="SHL90760.1"/>
    </source>
</evidence>
<dbReference type="RefSeq" id="WP_079544183.1">
    <property type="nucleotide sequence ID" value="NZ_LT670844.1"/>
</dbReference>
<accession>A0A1M7EGK2</accession>
<reference evidence="1 2" key="1">
    <citation type="submission" date="2016-11" db="EMBL/GenBank/DDBJ databases">
        <authorList>
            <person name="Jaros S."/>
            <person name="Januszkiewicz K."/>
            <person name="Wedrychowicz H."/>
        </authorList>
    </citation>
    <scope>NUCLEOTIDE SEQUENCE [LARGE SCALE GENOMIC DNA]</scope>
    <source>
        <strain evidence="1 2">GAS499</strain>
    </source>
</reference>
<name>A0A1M7EGK2_9BRAD</name>
<proteinExistence type="predicted"/>
<dbReference type="AlphaFoldDB" id="A0A1M7EGK2"/>
<organism evidence="1 2">
    <name type="scientific">Bradyrhizobium lablabi</name>
    <dbReference type="NCBI Taxonomy" id="722472"/>
    <lineage>
        <taxon>Bacteria</taxon>
        <taxon>Pseudomonadati</taxon>
        <taxon>Pseudomonadota</taxon>
        <taxon>Alphaproteobacteria</taxon>
        <taxon>Hyphomicrobiales</taxon>
        <taxon>Nitrobacteraceae</taxon>
        <taxon>Bradyrhizobium</taxon>
    </lineage>
</organism>
<dbReference type="EMBL" id="LT670844">
    <property type="protein sequence ID" value="SHL90760.1"/>
    <property type="molecule type" value="Genomic_DNA"/>
</dbReference>
<gene>
    <name evidence="1" type="ORF">SAMN05444159_7156</name>
</gene>
<sequence>MNASSIEKLSVGDVGSFRELNAKRNPDGLALVYIPGLAALLERARQLKGSELSEEESARIAEHATVMAAPPEVAKETIENRGYE</sequence>
<evidence type="ECO:0000313" key="2">
    <source>
        <dbReference type="Proteomes" id="UP000189935"/>
    </source>
</evidence>